<evidence type="ECO:0000256" key="1">
    <source>
        <dbReference type="SAM" id="MobiDB-lite"/>
    </source>
</evidence>
<evidence type="ECO:0000313" key="2">
    <source>
        <dbReference type="EMBL" id="QDU21723.1"/>
    </source>
</evidence>
<dbReference type="KEGG" id="uli:ETAA1_36960"/>
<dbReference type="Proteomes" id="UP000319576">
    <property type="component" value="Chromosome"/>
</dbReference>
<name>A0A517XW37_9BACT</name>
<sequence length="88" mass="9943">MISESFDVRDESGIEEDSELLAGERAEEYHEKADRARELLNRIDVMIAVGALRRDGLHEEAEMFEVDEHAFGELTSRGYRTLKDGTGA</sequence>
<keyword evidence="3" id="KW-1185">Reference proteome</keyword>
<feature type="compositionally biased region" description="Basic and acidic residues" evidence="1">
    <location>
        <begin position="1"/>
        <end position="12"/>
    </location>
</feature>
<evidence type="ECO:0000313" key="3">
    <source>
        <dbReference type="Proteomes" id="UP000319576"/>
    </source>
</evidence>
<organism evidence="2 3">
    <name type="scientific">Urbifossiella limnaea</name>
    <dbReference type="NCBI Taxonomy" id="2528023"/>
    <lineage>
        <taxon>Bacteria</taxon>
        <taxon>Pseudomonadati</taxon>
        <taxon>Planctomycetota</taxon>
        <taxon>Planctomycetia</taxon>
        <taxon>Gemmatales</taxon>
        <taxon>Gemmataceae</taxon>
        <taxon>Urbifossiella</taxon>
    </lineage>
</organism>
<dbReference type="EMBL" id="CP036273">
    <property type="protein sequence ID" value="QDU21723.1"/>
    <property type="molecule type" value="Genomic_DNA"/>
</dbReference>
<dbReference type="RefSeq" id="WP_145240880.1">
    <property type="nucleotide sequence ID" value="NZ_CP036273.1"/>
</dbReference>
<feature type="region of interest" description="Disordered" evidence="1">
    <location>
        <begin position="1"/>
        <end position="26"/>
    </location>
</feature>
<reference evidence="2 3" key="1">
    <citation type="submission" date="2019-02" db="EMBL/GenBank/DDBJ databases">
        <title>Deep-cultivation of Planctomycetes and their phenomic and genomic characterization uncovers novel biology.</title>
        <authorList>
            <person name="Wiegand S."/>
            <person name="Jogler M."/>
            <person name="Boedeker C."/>
            <person name="Pinto D."/>
            <person name="Vollmers J."/>
            <person name="Rivas-Marin E."/>
            <person name="Kohn T."/>
            <person name="Peeters S.H."/>
            <person name="Heuer A."/>
            <person name="Rast P."/>
            <person name="Oberbeckmann S."/>
            <person name="Bunk B."/>
            <person name="Jeske O."/>
            <person name="Meyerdierks A."/>
            <person name="Storesund J.E."/>
            <person name="Kallscheuer N."/>
            <person name="Luecker S."/>
            <person name="Lage O.M."/>
            <person name="Pohl T."/>
            <person name="Merkel B.J."/>
            <person name="Hornburger P."/>
            <person name="Mueller R.-W."/>
            <person name="Bruemmer F."/>
            <person name="Labrenz M."/>
            <person name="Spormann A.M."/>
            <person name="Op den Camp H."/>
            <person name="Overmann J."/>
            <person name="Amann R."/>
            <person name="Jetten M.S.M."/>
            <person name="Mascher T."/>
            <person name="Medema M.H."/>
            <person name="Devos D.P."/>
            <person name="Kaster A.-K."/>
            <person name="Ovreas L."/>
            <person name="Rohde M."/>
            <person name="Galperin M.Y."/>
            <person name="Jogler C."/>
        </authorList>
    </citation>
    <scope>NUCLEOTIDE SEQUENCE [LARGE SCALE GENOMIC DNA]</scope>
    <source>
        <strain evidence="2 3">ETA_A1</strain>
    </source>
</reference>
<accession>A0A517XW37</accession>
<protein>
    <submittedName>
        <fullName evidence="2">Uncharacterized protein</fullName>
    </submittedName>
</protein>
<dbReference type="AlphaFoldDB" id="A0A517XW37"/>
<gene>
    <name evidence="2" type="ORF">ETAA1_36960</name>
</gene>
<proteinExistence type="predicted"/>